<dbReference type="EMBL" id="JAHLQT010036987">
    <property type="protein sequence ID" value="KAG7157700.1"/>
    <property type="molecule type" value="Genomic_DNA"/>
</dbReference>
<evidence type="ECO:0000313" key="9">
    <source>
        <dbReference type="EMBL" id="KAG7157700.1"/>
    </source>
</evidence>
<reference evidence="9" key="1">
    <citation type="journal article" date="2021" name="Sci. Adv.">
        <title>The American lobster genome reveals insights on longevity, neural, and immune adaptations.</title>
        <authorList>
            <person name="Polinski J.M."/>
            <person name="Zimin A.V."/>
            <person name="Clark K.F."/>
            <person name="Kohn A.B."/>
            <person name="Sadowski N."/>
            <person name="Timp W."/>
            <person name="Ptitsyn A."/>
            <person name="Khanna P."/>
            <person name="Romanova D.Y."/>
            <person name="Williams P."/>
            <person name="Greenwood S.J."/>
            <person name="Moroz L.L."/>
            <person name="Walt D.R."/>
            <person name="Bodnar A.G."/>
        </authorList>
    </citation>
    <scope>NUCLEOTIDE SEQUENCE</scope>
    <source>
        <strain evidence="9">GMGI-L3</strain>
    </source>
</reference>
<evidence type="ECO:0000256" key="2">
    <source>
        <dbReference type="ARBA" id="ARBA00005241"/>
    </source>
</evidence>
<feature type="domain" description="Major facilitator superfamily associated" evidence="8">
    <location>
        <begin position="45"/>
        <end position="260"/>
    </location>
</feature>
<accession>A0A8J5MNG0</accession>
<evidence type="ECO:0000256" key="5">
    <source>
        <dbReference type="ARBA" id="ARBA00023136"/>
    </source>
</evidence>
<feature type="transmembrane region" description="Helical" evidence="7">
    <location>
        <begin position="44"/>
        <end position="63"/>
    </location>
</feature>
<feature type="transmembrane region" description="Helical" evidence="7">
    <location>
        <begin position="157"/>
        <end position="177"/>
    </location>
</feature>
<evidence type="ECO:0000256" key="1">
    <source>
        <dbReference type="ARBA" id="ARBA00004141"/>
    </source>
</evidence>
<dbReference type="SUPFAM" id="SSF103473">
    <property type="entry name" value="MFS general substrate transporter"/>
    <property type="match status" value="1"/>
</dbReference>
<comment type="similarity">
    <text evidence="2">Belongs to the major facilitator superfamily. MFSD6 family.</text>
</comment>
<proteinExistence type="inferred from homology"/>
<feature type="transmembrane region" description="Helical" evidence="7">
    <location>
        <begin position="126"/>
        <end position="145"/>
    </location>
</feature>
<keyword evidence="5 7" id="KW-0472">Membrane</keyword>
<sequence>MRKMSGADASWPINAQLTKSSTNHKKEKSAESDAPSLGSNERKIFMSVMYALQGIGTFLFTIVPSATATTTTTTTNGGDLFNGTTAYAINSTTHNSNNTTLIDVIIINNINNSMMGGYAETYMYRYLYNLGGNTVLISLTVTLGAPFECFFMLVTSYFVSLIGHAPLIMIGLFAYVIRLLGMSFLKDPWVVLLLEIVESMANGSLNTVAILYCTVLFSMESIASCRGLLGVMNNGVGRLLGTLLGSIIREALGDRVTFRVLAAGGMVFCVLYCLAFCLLKRYRYKAFSVKTSSLPARQQASRQGATNHACNVDE</sequence>
<evidence type="ECO:0000256" key="7">
    <source>
        <dbReference type="SAM" id="Phobius"/>
    </source>
</evidence>
<dbReference type="PANTHER" id="PTHR16172">
    <property type="entry name" value="MAJOR FACILITATOR SUPERFAMILY DOMAIN-CONTAINING PROTEIN 6-LIKE"/>
    <property type="match status" value="1"/>
</dbReference>
<comment type="caution">
    <text evidence="9">The sequence shown here is derived from an EMBL/GenBank/DDBJ whole genome shotgun (WGS) entry which is preliminary data.</text>
</comment>
<comment type="subcellular location">
    <subcellularLocation>
        <location evidence="1">Membrane</location>
        <topology evidence="1">Multi-pass membrane protein</topology>
    </subcellularLocation>
</comment>
<evidence type="ECO:0000313" key="10">
    <source>
        <dbReference type="Proteomes" id="UP000747542"/>
    </source>
</evidence>
<evidence type="ECO:0000259" key="8">
    <source>
        <dbReference type="Pfam" id="PF12832"/>
    </source>
</evidence>
<protein>
    <submittedName>
        <fullName evidence="9">Major facilitator superfamily domain-containing protein 6-B-like</fullName>
    </submittedName>
</protein>
<dbReference type="Gene3D" id="1.20.1250.20">
    <property type="entry name" value="MFS general substrate transporter like domains"/>
    <property type="match status" value="1"/>
</dbReference>
<dbReference type="PANTHER" id="PTHR16172:SF41">
    <property type="entry name" value="MAJOR FACILITATOR SUPERFAMILY DOMAIN-CONTAINING PROTEIN 6-LIKE"/>
    <property type="match status" value="1"/>
</dbReference>
<name>A0A8J5MNG0_HOMAM</name>
<evidence type="ECO:0000256" key="4">
    <source>
        <dbReference type="ARBA" id="ARBA00022989"/>
    </source>
</evidence>
<dbReference type="InterPro" id="IPR036259">
    <property type="entry name" value="MFS_trans_sf"/>
</dbReference>
<feature type="transmembrane region" description="Helical" evidence="7">
    <location>
        <begin position="260"/>
        <end position="279"/>
    </location>
</feature>
<dbReference type="InterPro" id="IPR024989">
    <property type="entry name" value="MFS_assoc_dom"/>
</dbReference>
<dbReference type="InterPro" id="IPR051717">
    <property type="entry name" value="MFS_MFSD6"/>
</dbReference>
<gene>
    <name evidence="9" type="primary">Mfsd6b-L</name>
    <name evidence="9" type="ORF">Hamer_G018766</name>
</gene>
<keyword evidence="10" id="KW-1185">Reference proteome</keyword>
<evidence type="ECO:0000256" key="6">
    <source>
        <dbReference type="SAM" id="MobiDB-lite"/>
    </source>
</evidence>
<dbReference type="GO" id="GO:0016020">
    <property type="term" value="C:membrane"/>
    <property type="evidence" value="ECO:0007669"/>
    <property type="project" value="UniProtKB-SubCell"/>
</dbReference>
<dbReference type="Proteomes" id="UP000747542">
    <property type="component" value="Unassembled WGS sequence"/>
</dbReference>
<organism evidence="9 10">
    <name type="scientific">Homarus americanus</name>
    <name type="common">American lobster</name>
    <dbReference type="NCBI Taxonomy" id="6706"/>
    <lineage>
        <taxon>Eukaryota</taxon>
        <taxon>Metazoa</taxon>
        <taxon>Ecdysozoa</taxon>
        <taxon>Arthropoda</taxon>
        <taxon>Crustacea</taxon>
        <taxon>Multicrustacea</taxon>
        <taxon>Malacostraca</taxon>
        <taxon>Eumalacostraca</taxon>
        <taxon>Eucarida</taxon>
        <taxon>Decapoda</taxon>
        <taxon>Pleocyemata</taxon>
        <taxon>Astacidea</taxon>
        <taxon>Nephropoidea</taxon>
        <taxon>Nephropidae</taxon>
        <taxon>Homarus</taxon>
    </lineage>
</organism>
<feature type="region of interest" description="Disordered" evidence="6">
    <location>
        <begin position="1"/>
        <end position="36"/>
    </location>
</feature>
<dbReference type="AlphaFoldDB" id="A0A8J5MNG0"/>
<keyword evidence="3 7" id="KW-0812">Transmembrane</keyword>
<keyword evidence="4 7" id="KW-1133">Transmembrane helix</keyword>
<dbReference type="Pfam" id="PF12832">
    <property type="entry name" value="MFS_1_like"/>
    <property type="match status" value="1"/>
</dbReference>
<evidence type="ECO:0000256" key="3">
    <source>
        <dbReference type="ARBA" id="ARBA00022692"/>
    </source>
</evidence>